<evidence type="ECO:0000313" key="1">
    <source>
        <dbReference type="EMBL" id="KZV36766.1"/>
    </source>
</evidence>
<gene>
    <name evidence="1" type="ORF">F511_26618</name>
</gene>
<dbReference type="Proteomes" id="UP000250235">
    <property type="component" value="Unassembled WGS sequence"/>
</dbReference>
<dbReference type="OrthoDB" id="581210at2759"/>
<dbReference type="PANTHER" id="PTHR34206">
    <property type="entry name" value="OS06G0193300 PROTEIN"/>
    <property type="match status" value="1"/>
</dbReference>
<accession>A0A2Z7BR76</accession>
<dbReference type="EMBL" id="KV003221">
    <property type="protein sequence ID" value="KZV36766.1"/>
    <property type="molecule type" value="Genomic_DNA"/>
</dbReference>
<sequence>MTMRYSSLYTSPILSPNHVPIKGSTKSRVAMCANTSHFSVKALSISSVKNKVFEDQSVGVVCYEDENGEIICEGVDEGPRFQPQLSIFESNNSRRSIEIIDLFQRCWLQPIDEDHELESED</sequence>
<proteinExistence type="predicted"/>
<organism evidence="1 2">
    <name type="scientific">Dorcoceras hygrometricum</name>
    <dbReference type="NCBI Taxonomy" id="472368"/>
    <lineage>
        <taxon>Eukaryota</taxon>
        <taxon>Viridiplantae</taxon>
        <taxon>Streptophyta</taxon>
        <taxon>Embryophyta</taxon>
        <taxon>Tracheophyta</taxon>
        <taxon>Spermatophyta</taxon>
        <taxon>Magnoliopsida</taxon>
        <taxon>eudicotyledons</taxon>
        <taxon>Gunneridae</taxon>
        <taxon>Pentapetalae</taxon>
        <taxon>asterids</taxon>
        <taxon>lamiids</taxon>
        <taxon>Lamiales</taxon>
        <taxon>Gesneriaceae</taxon>
        <taxon>Didymocarpoideae</taxon>
        <taxon>Trichosporeae</taxon>
        <taxon>Loxocarpinae</taxon>
        <taxon>Dorcoceras</taxon>
    </lineage>
</organism>
<dbReference type="PANTHER" id="PTHR34206:SF1">
    <property type="entry name" value="OS10G0390701 PROTEIN"/>
    <property type="match status" value="1"/>
</dbReference>
<name>A0A2Z7BR76_9LAMI</name>
<protein>
    <submittedName>
        <fullName evidence="1">Uncharacterized protein</fullName>
    </submittedName>
</protein>
<reference evidence="1 2" key="1">
    <citation type="journal article" date="2015" name="Proc. Natl. Acad. Sci. U.S.A.">
        <title>The resurrection genome of Boea hygrometrica: A blueprint for survival of dehydration.</title>
        <authorList>
            <person name="Xiao L."/>
            <person name="Yang G."/>
            <person name="Zhang L."/>
            <person name="Yang X."/>
            <person name="Zhao S."/>
            <person name="Ji Z."/>
            <person name="Zhou Q."/>
            <person name="Hu M."/>
            <person name="Wang Y."/>
            <person name="Chen M."/>
            <person name="Xu Y."/>
            <person name="Jin H."/>
            <person name="Xiao X."/>
            <person name="Hu G."/>
            <person name="Bao F."/>
            <person name="Hu Y."/>
            <person name="Wan P."/>
            <person name="Li L."/>
            <person name="Deng X."/>
            <person name="Kuang T."/>
            <person name="Xiang C."/>
            <person name="Zhu J.K."/>
            <person name="Oliver M.J."/>
            <person name="He Y."/>
        </authorList>
    </citation>
    <scope>NUCLEOTIDE SEQUENCE [LARGE SCALE GENOMIC DNA]</scope>
    <source>
        <strain evidence="2">cv. XS01</strain>
    </source>
</reference>
<evidence type="ECO:0000313" key="2">
    <source>
        <dbReference type="Proteomes" id="UP000250235"/>
    </source>
</evidence>
<dbReference type="AlphaFoldDB" id="A0A2Z7BR76"/>
<keyword evidence="2" id="KW-1185">Reference proteome</keyword>